<dbReference type="GO" id="GO:0016020">
    <property type="term" value="C:membrane"/>
    <property type="evidence" value="ECO:0007669"/>
    <property type="project" value="UniProtKB-SubCell"/>
</dbReference>
<feature type="domain" description="Amino acid transporter transmembrane" evidence="8">
    <location>
        <begin position="142"/>
        <end position="519"/>
    </location>
</feature>
<name>A0A0C3HFT6_OIDMZ</name>
<keyword evidence="5 7" id="KW-0472">Membrane</keyword>
<dbReference type="HOGENOM" id="CLU_016053_1_0_1"/>
<evidence type="ECO:0000313" key="10">
    <source>
        <dbReference type="Proteomes" id="UP000054321"/>
    </source>
</evidence>
<sequence length="606" mass="66632">MSTPANFALDGGDPRDLDFGPEGGMTAFRMHLMNDPKVSFEEYLHYASITRAQEKAEYDATPKEKKTVKGMIKNRFRIHNPAPPPSPPQASTASGDEKFALSDDEKHAANSGANQPIQLRHYTDASQVSDEEWKFLSRGIRTAGWSTCFYLITTDILGPFSTPWAFAQMGYGPGIALYTVFGGLASLSGYYIWRIFMQMDSDRYPLRDYGSAFFRVYGPTARHCVNFLQSLQMILTVAALILGQGQSIAQVSAGTSHPVCFVVCLLIFALIGMVLGQIRTLQRFGWLANFAVWINLLCIFISMGVAANSPPNFVATQASFGDAFGPGPVHTYAGQPPAGMASGGEGFVASLNGLNQAVYSYGGAMLFFNFLSEMRQPWDFWKGLICAQTFIYVVYMFFGIFVYSYQGQYSFNPVMQGLSPYNYQTAANICYIITGLIAAALYGNIGIKVIYNNVFQELLGAPPLTLKMGKILWVVMVPAYWALAFIIAAAIPQFSYISGLIGAVCILSFTYTFPALLQLGFQIKRDAMLPEESFDPVTHTYTRLDGGLRRWSRGFMKNWALNSFNVIYFLGALATCALGTYSSVEGLINAFNGQSVATSFGCKPPV</sequence>
<feature type="transmembrane region" description="Helical" evidence="7">
    <location>
        <begin position="383"/>
        <end position="405"/>
    </location>
</feature>
<evidence type="ECO:0000256" key="2">
    <source>
        <dbReference type="ARBA" id="ARBA00008066"/>
    </source>
</evidence>
<feature type="transmembrane region" description="Helical" evidence="7">
    <location>
        <begin position="497"/>
        <end position="519"/>
    </location>
</feature>
<evidence type="ECO:0000256" key="6">
    <source>
        <dbReference type="SAM" id="MobiDB-lite"/>
    </source>
</evidence>
<dbReference type="OrthoDB" id="40134at2759"/>
<dbReference type="Proteomes" id="UP000054321">
    <property type="component" value="Unassembled WGS sequence"/>
</dbReference>
<organism evidence="9 10">
    <name type="scientific">Oidiodendron maius (strain Zn)</name>
    <dbReference type="NCBI Taxonomy" id="913774"/>
    <lineage>
        <taxon>Eukaryota</taxon>
        <taxon>Fungi</taxon>
        <taxon>Dikarya</taxon>
        <taxon>Ascomycota</taxon>
        <taxon>Pezizomycotina</taxon>
        <taxon>Leotiomycetes</taxon>
        <taxon>Leotiomycetes incertae sedis</taxon>
        <taxon>Myxotrichaceae</taxon>
        <taxon>Oidiodendron</taxon>
    </lineage>
</organism>
<evidence type="ECO:0000256" key="3">
    <source>
        <dbReference type="ARBA" id="ARBA00022692"/>
    </source>
</evidence>
<dbReference type="EMBL" id="KN832876">
    <property type="protein sequence ID" value="KIN01172.1"/>
    <property type="molecule type" value="Genomic_DNA"/>
</dbReference>
<feature type="region of interest" description="Disordered" evidence="6">
    <location>
        <begin position="76"/>
        <end position="98"/>
    </location>
</feature>
<evidence type="ECO:0000313" key="9">
    <source>
        <dbReference type="EMBL" id="KIN01172.1"/>
    </source>
</evidence>
<dbReference type="InParanoid" id="A0A0C3HFT6"/>
<reference evidence="10" key="2">
    <citation type="submission" date="2015-01" db="EMBL/GenBank/DDBJ databases">
        <title>Evolutionary Origins and Diversification of the Mycorrhizal Mutualists.</title>
        <authorList>
            <consortium name="DOE Joint Genome Institute"/>
            <consortium name="Mycorrhizal Genomics Consortium"/>
            <person name="Kohler A."/>
            <person name="Kuo A."/>
            <person name="Nagy L.G."/>
            <person name="Floudas D."/>
            <person name="Copeland A."/>
            <person name="Barry K.W."/>
            <person name="Cichocki N."/>
            <person name="Veneault-Fourrey C."/>
            <person name="LaButti K."/>
            <person name="Lindquist E.A."/>
            <person name="Lipzen A."/>
            <person name="Lundell T."/>
            <person name="Morin E."/>
            <person name="Murat C."/>
            <person name="Riley R."/>
            <person name="Ohm R."/>
            <person name="Sun H."/>
            <person name="Tunlid A."/>
            <person name="Henrissat B."/>
            <person name="Grigoriev I.V."/>
            <person name="Hibbett D.S."/>
            <person name="Martin F."/>
        </authorList>
    </citation>
    <scope>NUCLEOTIDE SEQUENCE [LARGE SCALE GENOMIC DNA]</scope>
    <source>
        <strain evidence="10">Zn</strain>
    </source>
</reference>
<dbReference type="STRING" id="913774.A0A0C3HFT6"/>
<feature type="transmembrane region" description="Helical" evidence="7">
    <location>
        <begin position="224"/>
        <end position="243"/>
    </location>
</feature>
<feature type="transmembrane region" description="Helical" evidence="7">
    <location>
        <begin position="471"/>
        <end position="491"/>
    </location>
</feature>
<feature type="transmembrane region" description="Helical" evidence="7">
    <location>
        <begin position="559"/>
        <end position="581"/>
    </location>
</feature>
<feature type="transmembrane region" description="Helical" evidence="7">
    <location>
        <begin position="175"/>
        <end position="193"/>
    </location>
</feature>
<accession>A0A0C3HFT6</accession>
<evidence type="ECO:0000259" key="8">
    <source>
        <dbReference type="Pfam" id="PF01490"/>
    </source>
</evidence>
<reference evidence="9 10" key="1">
    <citation type="submission" date="2014-04" db="EMBL/GenBank/DDBJ databases">
        <authorList>
            <consortium name="DOE Joint Genome Institute"/>
            <person name="Kuo A."/>
            <person name="Martino E."/>
            <person name="Perotto S."/>
            <person name="Kohler A."/>
            <person name="Nagy L.G."/>
            <person name="Floudas D."/>
            <person name="Copeland A."/>
            <person name="Barry K.W."/>
            <person name="Cichocki N."/>
            <person name="Veneault-Fourrey C."/>
            <person name="LaButti K."/>
            <person name="Lindquist E.A."/>
            <person name="Lipzen A."/>
            <person name="Lundell T."/>
            <person name="Morin E."/>
            <person name="Murat C."/>
            <person name="Sun H."/>
            <person name="Tunlid A."/>
            <person name="Henrissat B."/>
            <person name="Grigoriev I.V."/>
            <person name="Hibbett D.S."/>
            <person name="Martin F."/>
            <person name="Nordberg H.P."/>
            <person name="Cantor M.N."/>
            <person name="Hua S.X."/>
        </authorList>
    </citation>
    <scope>NUCLEOTIDE SEQUENCE [LARGE SCALE GENOMIC DNA]</scope>
    <source>
        <strain evidence="9 10">Zn</strain>
    </source>
</reference>
<evidence type="ECO:0000256" key="4">
    <source>
        <dbReference type="ARBA" id="ARBA00022989"/>
    </source>
</evidence>
<feature type="transmembrane region" description="Helical" evidence="7">
    <location>
        <begin position="425"/>
        <end position="451"/>
    </location>
</feature>
<keyword evidence="3 7" id="KW-0812">Transmembrane</keyword>
<feature type="transmembrane region" description="Helical" evidence="7">
    <location>
        <begin position="255"/>
        <end position="275"/>
    </location>
</feature>
<dbReference type="AlphaFoldDB" id="A0A0C3HFT6"/>
<dbReference type="PANTHER" id="PTHR22950:SF461">
    <property type="entry name" value="AMINO ACID TRANSPORTER TRANSMEMBRANE DOMAIN-CONTAINING PROTEIN"/>
    <property type="match status" value="1"/>
</dbReference>
<keyword evidence="10" id="KW-1185">Reference proteome</keyword>
<gene>
    <name evidence="9" type="ORF">OIDMADRAFT_28864</name>
</gene>
<evidence type="ECO:0000256" key="1">
    <source>
        <dbReference type="ARBA" id="ARBA00004141"/>
    </source>
</evidence>
<dbReference type="PANTHER" id="PTHR22950">
    <property type="entry name" value="AMINO ACID TRANSPORTER"/>
    <property type="match status" value="1"/>
</dbReference>
<comment type="subcellular location">
    <subcellularLocation>
        <location evidence="1">Membrane</location>
        <topology evidence="1">Multi-pass membrane protein</topology>
    </subcellularLocation>
</comment>
<evidence type="ECO:0000256" key="5">
    <source>
        <dbReference type="ARBA" id="ARBA00023136"/>
    </source>
</evidence>
<dbReference type="Pfam" id="PF01490">
    <property type="entry name" value="Aa_trans"/>
    <property type="match status" value="1"/>
</dbReference>
<dbReference type="InterPro" id="IPR013057">
    <property type="entry name" value="AA_transpt_TM"/>
</dbReference>
<feature type="transmembrane region" description="Helical" evidence="7">
    <location>
        <begin position="353"/>
        <end position="371"/>
    </location>
</feature>
<keyword evidence="4 7" id="KW-1133">Transmembrane helix</keyword>
<proteinExistence type="inferred from homology"/>
<comment type="similarity">
    <text evidence="2">Belongs to the amino acid/polyamine transporter 2 family.</text>
</comment>
<evidence type="ECO:0000256" key="7">
    <source>
        <dbReference type="SAM" id="Phobius"/>
    </source>
</evidence>
<feature type="transmembrane region" description="Helical" evidence="7">
    <location>
        <begin position="287"/>
        <end position="307"/>
    </location>
</feature>
<protein>
    <recommendedName>
        <fullName evidence="8">Amino acid transporter transmembrane domain-containing protein</fullName>
    </recommendedName>
</protein>
<feature type="transmembrane region" description="Helical" evidence="7">
    <location>
        <begin position="148"/>
        <end position="169"/>
    </location>
</feature>
<dbReference type="GO" id="GO:0015179">
    <property type="term" value="F:L-amino acid transmembrane transporter activity"/>
    <property type="evidence" value="ECO:0007669"/>
    <property type="project" value="TreeGrafter"/>
</dbReference>